<dbReference type="InterPro" id="IPR007644">
    <property type="entry name" value="RNA_pol_bsu_protrusion"/>
</dbReference>
<dbReference type="Gene3D" id="3.90.1100.10">
    <property type="match status" value="2"/>
</dbReference>
<dbReference type="GO" id="GO:0003899">
    <property type="term" value="F:DNA-directed RNA polymerase activity"/>
    <property type="evidence" value="ECO:0007669"/>
    <property type="project" value="UniProtKB-UniRule"/>
</dbReference>
<keyword evidence="16" id="KW-1185">Reference proteome</keyword>
<evidence type="ECO:0000256" key="2">
    <source>
        <dbReference type="ARBA" id="ARBA00022679"/>
    </source>
</evidence>
<dbReference type="GO" id="GO:0000428">
    <property type="term" value="C:DNA-directed RNA polymerase complex"/>
    <property type="evidence" value="ECO:0007669"/>
    <property type="project" value="UniProtKB-KW"/>
</dbReference>
<evidence type="ECO:0000256" key="5">
    <source>
        <dbReference type="ARBA" id="ARBA00048552"/>
    </source>
</evidence>
<dbReference type="STRING" id="1359168.OCHUTO_0016"/>
<dbReference type="InterPro" id="IPR007121">
    <property type="entry name" value="RNA_pol_bsu_CS"/>
</dbReference>
<evidence type="ECO:0000259" key="13">
    <source>
        <dbReference type="Pfam" id="PF04565"/>
    </source>
</evidence>
<feature type="domain" description="RNA polymerase Rpb2" evidence="10">
    <location>
        <begin position="1288"/>
        <end position="1363"/>
    </location>
</feature>
<dbReference type="EC" id="2.7.7.6" evidence="6 8"/>
<evidence type="ECO:0000256" key="7">
    <source>
        <dbReference type="RuleBase" id="RU000434"/>
    </source>
</evidence>
<evidence type="ECO:0000259" key="11">
    <source>
        <dbReference type="Pfam" id="PF04561"/>
    </source>
</evidence>
<evidence type="ECO:0000256" key="3">
    <source>
        <dbReference type="ARBA" id="ARBA00022695"/>
    </source>
</evidence>
<keyword evidence="3 6" id="KW-0548">Nucleotidyltransferase</keyword>
<dbReference type="Gene3D" id="2.40.270.10">
    <property type="entry name" value="DNA-directed RNA polymerase, subunit 2, domain 6"/>
    <property type="match status" value="2"/>
</dbReference>
<dbReference type="Pfam" id="PF04560">
    <property type="entry name" value="RNA_pol_Rpb2_7"/>
    <property type="match status" value="1"/>
</dbReference>
<dbReference type="InterPro" id="IPR014724">
    <property type="entry name" value="RNA_pol_RPB2_OB-fold"/>
</dbReference>
<dbReference type="GO" id="GO:0003677">
    <property type="term" value="F:DNA binding"/>
    <property type="evidence" value="ECO:0007669"/>
    <property type="project" value="UniProtKB-UniRule"/>
</dbReference>
<dbReference type="Gene3D" id="2.30.150.10">
    <property type="entry name" value="DNA-directed RNA polymerase, beta subunit, external 1 domain"/>
    <property type="match status" value="1"/>
</dbReference>
<protein>
    <recommendedName>
        <fullName evidence="6 8">DNA-directed RNA polymerase subunit beta</fullName>
        <shortName evidence="6">RNAP subunit beta</shortName>
        <ecNumber evidence="6 8">2.7.7.6</ecNumber>
    </recommendedName>
    <alternativeName>
        <fullName evidence="6">RNA polymerase subunit beta</fullName>
    </alternativeName>
    <alternativeName>
        <fullName evidence="6">Transcriptase subunit beta</fullName>
    </alternativeName>
</protein>
<evidence type="ECO:0000259" key="10">
    <source>
        <dbReference type="Pfam" id="PF04560"/>
    </source>
</evidence>
<evidence type="ECO:0000313" key="15">
    <source>
        <dbReference type="EMBL" id="KJV57500.1"/>
    </source>
</evidence>
<dbReference type="Pfam" id="PF04563">
    <property type="entry name" value="RNA_pol_Rpb2_1"/>
    <property type="match status" value="1"/>
</dbReference>
<dbReference type="PANTHER" id="PTHR20856">
    <property type="entry name" value="DNA-DIRECTED RNA POLYMERASE I SUBUNIT 2"/>
    <property type="match status" value="1"/>
</dbReference>
<reference evidence="15 16" key="1">
    <citation type="submission" date="2015-02" db="EMBL/GenBank/DDBJ databases">
        <title>Genome Sequencing of Rickettsiales.</title>
        <authorList>
            <person name="Daugherty S.C."/>
            <person name="Su Q."/>
            <person name="Abolude K."/>
            <person name="Beier-Sexton M."/>
            <person name="Carlyon J.A."/>
            <person name="Carter R."/>
            <person name="Day N.P."/>
            <person name="Dumler S.J."/>
            <person name="Dyachenko V."/>
            <person name="Godinez A."/>
            <person name="Kurtti T.J."/>
            <person name="Lichay M."/>
            <person name="Mullins K.E."/>
            <person name="Ott S."/>
            <person name="Pappas-Brown V."/>
            <person name="Paris D.H."/>
            <person name="Patel P."/>
            <person name="Richards A.L."/>
            <person name="Sadzewicz L."/>
            <person name="Sears K."/>
            <person name="Seidman D."/>
            <person name="Sengamalay N."/>
            <person name="Stenos J."/>
            <person name="Tallon L.J."/>
            <person name="Vincent G."/>
            <person name="Fraser C.M."/>
            <person name="Munderloh U."/>
            <person name="Dunning-Hotopp J.C."/>
        </authorList>
    </citation>
    <scope>NUCLEOTIDE SEQUENCE [LARGE SCALE GENOMIC DNA]</scope>
    <source>
        <strain evidence="15 16">Fuller</strain>
    </source>
</reference>
<keyword evidence="4 6" id="KW-0804">Transcription</keyword>
<accession>A0A0F3MP30</accession>
<dbReference type="OrthoDB" id="9803954at2"/>
<evidence type="ECO:0000313" key="16">
    <source>
        <dbReference type="Proteomes" id="UP000033616"/>
    </source>
</evidence>
<comment type="similarity">
    <text evidence="6 7">Belongs to the RNA polymerase beta chain family.</text>
</comment>
<keyword evidence="2 6" id="KW-0808">Transferase</keyword>
<proteinExistence type="inferred from homology"/>
<dbReference type="Gene3D" id="3.90.1110.10">
    <property type="entry name" value="RNA polymerase Rpb2, domain 2"/>
    <property type="match status" value="2"/>
</dbReference>
<evidence type="ECO:0000259" key="9">
    <source>
        <dbReference type="Pfam" id="PF00562"/>
    </source>
</evidence>
<dbReference type="PATRIC" id="fig|1359168.3.peg.18"/>
<dbReference type="GO" id="GO:0006351">
    <property type="term" value="P:DNA-templated transcription"/>
    <property type="evidence" value="ECO:0007669"/>
    <property type="project" value="UniProtKB-UniRule"/>
</dbReference>
<feature type="domain" description="RNA polymerase Rpb2" evidence="13">
    <location>
        <begin position="521"/>
        <end position="589"/>
    </location>
</feature>
<dbReference type="Gene3D" id="2.40.50.150">
    <property type="match status" value="1"/>
</dbReference>
<dbReference type="CDD" id="cd00653">
    <property type="entry name" value="RNA_pol_B_RPB2"/>
    <property type="match status" value="1"/>
</dbReference>
<dbReference type="InterPro" id="IPR010243">
    <property type="entry name" value="RNA_pol_bsu_bac"/>
</dbReference>
<dbReference type="NCBIfam" id="TIGR02013">
    <property type="entry name" value="rpoB"/>
    <property type="match status" value="1"/>
</dbReference>
<comment type="caution">
    <text evidence="15">The sequence shown here is derived from an EMBL/GenBank/DDBJ whole genome shotgun (WGS) entry which is preliminary data.</text>
</comment>
<evidence type="ECO:0000256" key="6">
    <source>
        <dbReference type="HAMAP-Rule" id="MF_01321"/>
    </source>
</evidence>
<evidence type="ECO:0000259" key="14">
    <source>
        <dbReference type="Pfam" id="PF10385"/>
    </source>
</evidence>
<organism evidence="15 16">
    <name type="scientific">Orientia chuto str. Dubai</name>
    <dbReference type="NCBI Taxonomy" id="1359168"/>
    <lineage>
        <taxon>Bacteria</taxon>
        <taxon>Pseudomonadati</taxon>
        <taxon>Pseudomonadota</taxon>
        <taxon>Alphaproteobacteria</taxon>
        <taxon>Rickettsiales</taxon>
        <taxon>Rickettsiaceae</taxon>
        <taxon>Rickettsieae</taxon>
        <taxon>Orientia</taxon>
    </lineage>
</organism>
<keyword evidence="1 6" id="KW-0240">DNA-directed RNA polymerase</keyword>
<feature type="domain" description="DNA-directed RNA polymerase subunit 2 hybrid-binding" evidence="9">
    <location>
        <begin position="726"/>
        <end position="1286"/>
    </location>
</feature>
<dbReference type="InterPro" id="IPR007642">
    <property type="entry name" value="RNA_pol_Rpb2_2"/>
</dbReference>
<feature type="domain" description="DNA-directed RNA polymerase beta subunit external 1" evidence="14">
    <location>
        <begin position="599"/>
        <end position="662"/>
    </location>
</feature>
<dbReference type="Pfam" id="PF10385">
    <property type="entry name" value="RNA_pol_Rpb2_45"/>
    <property type="match status" value="1"/>
</dbReference>
<dbReference type="InterPro" id="IPR037033">
    <property type="entry name" value="DNA-dir_RNAP_su2_hyb_sf"/>
</dbReference>
<evidence type="ECO:0000256" key="4">
    <source>
        <dbReference type="ARBA" id="ARBA00023163"/>
    </source>
</evidence>
<dbReference type="PROSITE" id="PS01166">
    <property type="entry name" value="RNA_POL_BETA"/>
    <property type="match status" value="1"/>
</dbReference>
<feature type="domain" description="RNA polymerase Rpb2" evidence="11">
    <location>
        <begin position="364"/>
        <end position="462"/>
    </location>
</feature>
<feature type="domain" description="RNA polymerase beta subunit protrusion" evidence="12">
    <location>
        <begin position="26"/>
        <end position="507"/>
    </location>
</feature>
<comment type="subunit">
    <text evidence="6 8">The RNAP catalytic core consists of 2 alpha, 1 beta, 1 beta' and 1 omega subunit. When a sigma factor is associated with the core the holoenzyme is formed, which can initiate transcription.</text>
</comment>
<dbReference type="InterPro" id="IPR042107">
    <property type="entry name" value="DNA-dir_RNA_pol_bsu_ext_1_sf"/>
</dbReference>
<dbReference type="RefSeq" id="WP_045796859.1">
    <property type="nucleotide sequence ID" value="NZ_LANP01000001.1"/>
</dbReference>
<dbReference type="HAMAP" id="MF_01321">
    <property type="entry name" value="RNApol_bact_RpoB"/>
    <property type="match status" value="1"/>
</dbReference>
<dbReference type="InterPro" id="IPR037034">
    <property type="entry name" value="RNA_pol_Rpb2_2_sf"/>
</dbReference>
<dbReference type="Gene3D" id="2.40.50.100">
    <property type="match status" value="1"/>
</dbReference>
<name>A0A0F3MP30_9RICK</name>
<evidence type="ECO:0000256" key="1">
    <source>
        <dbReference type="ARBA" id="ARBA00022478"/>
    </source>
</evidence>
<evidence type="ECO:0000256" key="8">
    <source>
        <dbReference type="RuleBase" id="RU363031"/>
    </source>
</evidence>
<dbReference type="EMBL" id="LANP01000001">
    <property type="protein sequence ID" value="KJV57500.1"/>
    <property type="molecule type" value="Genomic_DNA"/>
</dbReference>
<dbReference type="InterPro" id="IPR007641">
    <property type="entry name" value="RNA_pol_Rpb2_7"/>
</dbReference>
<dbReference type="InterPro" id="IPR015712">
    <property type="entry name" value="DNA-dir_RNA_pol_su2"/>
</dbReference>
<dbReference type="Proteomes" id="UP000033616">
    <property type="component" value="Unassembled WGS sequence"/>
</dbReference>
<dbReference type="Pfam" id="PF04561">
    <property type="entry name" value="RNA_pol_Rpb2_2"/>
    <property type="match status" value="2"/>
</dbReference>
<dbReference type="InterPro" id="IPR007120">
    <property type="entry name" value="DNA-dir_RNAP_su2_dom"/>
</dbReference>
<sequence length="1372" mass="153990">MQYSLSKKRIRKNFGKINLVSSIPNLIEVQKQSYNKEFLQLDIPINCRENKGLQGVLNSIFPIYDLDENAILEFVKYDFDEPKYDVEECVQRGISYTAALKITLSLIIFDDSDSKIESKEIKGIKEQVVYFGDIPLMTTNGTFIINGTERVVVSQMHRSPGVFFDHDEGKTHSTGKLIYSARVIPYRGSWLDFEFDAKDLLYFRIDRKRKLYVTTLLRALGMSLHDILDFYYESVVYKKSQNMWIVDFLPELVSTKYLVYNLTDAQTGKVVLNAGQKITFRIAKMLFEKGVKQIVVNNDSLVGKLLAEDLVNNQTGEVLLGAGEEITNEVLTVVNDLQITTVKVLAIGPQCGPYIRNTLFVDKNKDQKSSLIEIFKVLKPGEIATVSASRGLFDSLFFDLNRYDLSEVGRIKINSRLNLDIDLKNTCITVEDIKSIIKLLINIKDGKASVDDIDHLGNRRVRSVGELVENQFRIGLIRIAKFIVERMGNVEIDTVIPNDLVNAKLLTSVIKEFFGTSQLSQFMDQTNALSQITHIRRLSALGPGGLNRDRAALEVRDVHPTHYGRICPIETPEGQNVGLINSLAIFAKINKYGFIESPYRRVINRKITDEVVYLSALEEGKYKIAQADTSLYTNNCIVDELVSCRYEGNFVIVPAQEVDFIDLTPMQVVSVAASMIPFLENDDANRALMGANMQRQAVPLLRSEAPFVGTGIESIVACDSGTVIVALHDGIVEQVESTRVVVKTLMKNDIVTPGVDIYNLKKFQRSNYNTCINQKVLVNVGDIVKKGDVIADGVATNKGEIALGSNVLVAFIAWNGYNFEDSILVSERIVKEDIYTSIHIEELELVARDTRLGPEEITRDIPNVSEENLHHLDEVGIVNIGAQVRTGDVLVGKVTPKNESPITPEEKLLRAIFGEKASEVKDSSLYVPPGITGTIIDVRIFSRRGIDKDQRALAIEKQKIRKLVKDYEDELAVIKRFAIIRVKELLIGQICADTLDNILIGDKLDEAMLSNLTDEQLFQLKIASSGIMTEISEIKKHYKTTCTQLTNQLNSKIEKIQGGDDLPQGVLKIVKVFIAIKHRLQPGDKMAGRHGNKGVVSKVVPEEDMPFLEDGTIIDIVLNPLGLPGRMNVGQILETHLGWAGVNLGYKIGKMVDNYYSSNSQCTDQIRDFIKKIYTNSDIANTIDKVNDQQLMEICQELRQGIYFSTPVFDGAKIADIKQMLELADVDRSGQVKLIDGRTGEYFDRRCTVGYQYLLKLHHLVDEKIHARSIGPYSLVTQQPLGGKSHFGGQRFGEMECWALEAYGAAYILQELLTTKSDSVEGRIKMYQAIIRGDNNFVSGVPESLNVMIKELRSLCLNIQLEEKENDEDENY</sequence>
<dbReference type="Pfam" id="PF04565">
    <property type="entry name" value="RNA_pol_Rpb2_3"/>
    <property type="match status" value="1"/>
</dbReference>
<comment type="catalytic activity">
    <reaction evidence="5 6 8">
        <text>RNA(n) + a ribonucleoside 5'-triphosphate = RNA(n+1) + diphosphate</text>
        <dbReference type="Rhea" id="RHEA:21248"/>
        <dbReference type="Rhea" id="RHEA-COMP:14527"/>
        <dbReference type="Rhea" id="RHEA-COMP:17342"/>
        <dbReference type="ChEBI" id="CHEBI:33019"/>
        <dbReference type="ChEBI" id="CHEBI:61557"/>
        <dbReference type="ChEBI" id="CHEBI:140395"/>
        <dbReference type="EC" id="2.7.7.6"/>
    </reaction>
</comment>
<dbReference type="SUPFAM" id="SSF64484">
    <property type="entry name" value="beta and beta-prime subunits of DNA dependent RNA-polymerase"/>
    <property type="match status" value="1"/>
</dbReference>
<dbReference type="Gene3D" id="3.90.1800.10">
    <property type="entry name" value="RNA polymerase alpha subunit dimerisation domain"/>
    <property type="match status" value="1"/>
</dbReference>
<evidence type="ECO:0000259" key="12">
    <source>
        <dbReference type="Pfam" id="PF04563"/>
    </source>
</evidence>
<gene>
    <name evidence="6 15" type="primary">rpoB</name>
    <name evidence="15" type="ORF">OCHUTO_0016</name>
</gene>
<dbReference type="Pfam" id="PF00562">
    <property type="entry name" value="RNA_pol_Rpb2_6"/>
    <property type="match status" value="1"/>
</dbReference>
<dbReference type="NCBIfam" id="NF001616">
    <property type="entry name" value="PRK00405.1"/>
    <property type="match status" value="1"/>
</dbReference>
<dbReference type="InterPro" id="IPR019462">
    <property type="entry name" value="DNA-dir_RNA_pol_bsu_external_1"/>
</dbReference>
<comment type="function">
    <text evidence="6 8">DNA-dependent RNA polymerase catalyzes the transcription of DNA into RNA using the four ribonucleoside triphosphates as substrates.</text>
</comment>
<feature type="domain" description="RNA polymerase Rpb2" evidence="11">
    <location>
        <begin position="158"/>
        <end position="241"/>
    </location>
</feature>
<dbReference type="GO" id="GO:0032549">
    <property type="term" value="F:ribonucleoside binding"/>
    <property type="evidence" value="ECO:0007669"/>
    <property type="project" value="InterPro"/>
</dbReference>
<dbReference type="InterPro" id="IPR007645">
    <property type="entry name" value="RNA_pol_Rpb2_3"/>
</dbReference>